<keyword evidence="7 8" id="KW-0464">Manganese</keyword>
<gene>
    <name evidence="8" type="primary">mntP</name>
    <name evidence="9" type="ORF">H9637_12975</name>
</gene>
<evidence type="ECO:0000256" key="5">
    <source>
        <dbReference type="ARBA" id="ARBA00023065"/>
    </source>
</evidence>
<comment type="caution">
    <text evidence="9">The sequence shown here is derived from an EMBL/GenBank/DDBJ whole genome shotgun (WGS) entry which is preliminary data.</text>
</comment>
<feature type="transmembrane region" description="Helical" evidence="8">
    <location>
        <begin position="101"/>
        <end position="123"/>
    </location>
</feature>
<feature type="transmembrane region" description="Helical" evidence="8">
    <location>
        <begin position="129"/>
        <end position="151"/>
    </location>
</feature>
<reference evidence="9 10" key="1">
    <citation type="submission" date="2020-08" db="EMBL/GenBank/DDBJ databases">
        <title>A Genomic Blueprint of the Chicken Gut Microbiome.</title>
        <authorList>
            <person name="Gilroy R."/>
            <person name="Ravi A."/>
            <person name="Getino M."/>
            <person name="Pursley I."/>
            <person name="Horton D.L."/>
            <person name="Alikhan N.-F."/>
            <person name="Baker D."/>
            <person name="Gharbi K."/>
            <person name="Hall N."/>
            <person name="Watson M."/>
            <person name="Adriaenssens E.M."/>
            <person name="Foster-Nyarko E."/>
            <person name="Jarju S."/>
            <person name="Secka A."/>
            <person name="Antonio M."/>
            <person name="Oren A."/>
            <person name="Chaudhuri R."/>
            <person name="La Ragione R.M."/>
            <person name="Hildebrand F."/>
            <person name="Pallen M.J."/>
        </authorList>
    </citation>
    <scope>NUCLEOTIDE SEQUENCE [LARGE SCALE GENOMIC DNA]</scope>
    <source>
        <strain evidence="9 10">N37</strain>
    </source>
</reference>
<feature type="transmembrane region" description="Helical" evidence="8">
    <location>
        <begin position="63"/>
        <end position="81"/>
    </location>
</feature>
<keyword evidence="10" id="KW-1185">Reference proteome</keyword>
<evidence type="ECO:0000256" key="6">
    <source>
        <dbReference type="ARBA" id="ARBA00023136"/>
    </source>
</evidence>
<keyword evidence="1 8" id="KW-0813">Transport</keyword>
<protein>
    <recommendedName>
        <fullName evidence="8">Putative manganese efflux pump MntP</fullName>
    </recommendedName>
</protein>
<feature type="transmembrane region" description="Helical" evidence="8">
    <location>
        <begin position="36"/>
        <end position="57"/>
    </location>
</feature>
<keyword evidence="5 8" id="KW-0406">Ion transport</keyword>
<dbReference type="InterPro" id="IPR022929">
    <property type="entry name" value="Put_MntP"/>
</dbReference>
<feature type="transmembrane region" description="Helical" evidence="8">
    <location>
        <begin position="163"/>
        <end position="182"/>
    </location>
</feature>
<keyword evidence="3 8" id="KW-0812">Transmembrane</keyword>
<comment type="similarity">
    <text evidence="8">Belongs to the MntP (TC 9.B.29) family.</text>
</comment>
<evidence type="ECO:0000313" key="10">
    <source>
        <dbReference type="Proteomes" id="UP000627166"/>
    </source>
</evidence>
<evidence type="ECO:0000256" key="8">
    <source>
        <dbReference type="HAMAP-Rule" id="MF_01521"/>
    </source>
</evidence>
<dbReference type="PANTHER" id="PTHR35529">
    <property type="entry name" value="MANGANESE EFFLUX PUMP MNTP-RELATED"/>
    <property type="match status" value="1"/>
</dbReference>
<comment type="subcellular location">
    <subcellularLocation>
        <location evidence="8">Cell membrane</location>
        <topology evidence="8">Multi-pass membrane protein</topology>
    </subcellularLocation>
</comment>
<dbReference type="EMBL" id="JACSQB010000105">
    <property type="protein sequence ID" value="MBD8047941.1"/>
    <property type="molecule type" value="Genomic_DNA"/>
</dbReference>
<dbReference type="InterPro" id="IPR003810">
    <property type="entry name" value="Mntp/YtaF"/>
</dbReference>
<accession>A0ABR8YUL8</accession>
<organism evidence="9 10">
    <name type="scientific">Clostridium faecium</name>
    <dbReference type="NCBI Taxonomy" id="2762223"/>
    <lineage>
        <taxon>Bacteria</taxon>
        <taxon>Bacillati</taxon>
        <taxon>Bacillota</taxon>
        <taxon>Clostridia</taxon>
        <taxon>Eubacteriales</taxon>
        <taxon>Clostridiaceae</taxon>
        <taxon>Clostridium</taxon>
    </lineage>
</organism>
<dbReference type="Pfam" id="PF02659">
    <property type="entry name" value="Mntp"/>
    <property type="match status" value="1"/>
</dbReference>
<evidence type="ECO:0000256" key="3">
    <source>
        <dbReference type="ARBA" id="ARBA00022692"/>
    </source>
</evidence>
<dbReference type="Proteomes" id="UP000627166">
    <property type="component" value="Unassembled WGS sequence"/>
</dbReference>
<keyword evidence="6 8" id="KW-0472">Membrane</keyword>
<evidence type="ECO:0000256" key="7">
    <source>
        <dbReference type="ARBA" id="ARBA00023211"/>
    </source>
</evidence>
<evidence type="ECO:0000256" key="1">
    <source>
        <dbReference type="ARBA" id="ARBA00022448"/>
    </source>
</evidence>
<name>A0ABR8YUL8_9CLOT</name>
<sequence>MSIAEIMWIAIAVSLDACAVALCIGLNEKVTIKNKIYFSLSFGFFQFLLAFLGGFSGKIFSENIASVPSIIGGMIISIVGVMMIKEGMESKGQCPLLNIKIYFLLGISVSIDSMIVGFATLGGMEVIKLLIYTLRIGLVTLIMCIIAFIISKNLSKIELVSRYADYIGGIILILFGLKMMFFS</sequence>
<dbReference type="PANTHER" id="PTHR35529:SF1">
    <property type="entry name" value="MANGANESE EFFLUX PUMP MNTP-RELATED"/>
    <property type="match status" value="1"/>
</dbReference>
<keyword evidence="4 8" id="KW-1133">Transmembrane helix</keyword>
<evidence type="ECO:0000313" key="9">
    <source>
        <dbReference type="EMBL" id="MBD8047941.1"/>
    </source>
</evidence>
<comment type="function">
    <text evidence="8">Probably functions as a manganese efflux pump.</text>
</comment>
<keyword evidence="2 8" id="KW-1003">Cell membrane</keyword>
<dbReference type="RefSeq" id="WP_191740898.1">
    <property type="nucleotide sequence ID" value="NZ_JACSQB010000105.1"/>
</dbReference>
<evidence type="ECO:0000256" key="4">
    <source>
        <dbReference type="ARBA" id="ARBA00022989"/>
    </source>
</evidence>
<feature type="transmembrane region" description="Helical" evidence="8">
    <location>
        <begin position="6"/>
        <end position="24"/>
    </location>
</feature>
<proteinExistence type="inferred from homology"/>
<dbReference type="HAMAP" id="MF_01521">
    <property type="entry name" value="MntP_pump"/>
    <property type="match status" value="1"/>
</dbReference>
<evidence type="ECO:0000256" key="2">
    <source>
        <dbReference type="ARBA" id="ARBA00022475"/>
    </source>
</evidence>